<sequence>MSLLPLDDVVEAAPVAAVPAPSPSRPLRLALTLLPLVLIAGWAVTDWESARGGAARLAVADPWWLLAALLLTALGWVAAACVRQGAVVDRLPPGPLLASQFAAGVANHLLPASIGAHAVTLRFLQRQNVPFARATASLALYSLAKPVAKTAVLLVFFLACPDMLRLRAVLPGSRTLWTAVVAATSGAAAAGLAVTFVRPLRRPVIGFLRTALCDARELHRRPSRVLALWGGAAAAPLLQASVIAAVGAALGLHLSWAQVVLAFLAASTAVGAVPAPGGIGPVDAALVYTMSAAYGTPVGIGTATVVTYRVLTVWLPLVPGAFVLSALVHRKVL</sequence>
<evidence type="ECO:0000313" key="8">
    <source>
        <dbReference type="Proteomes" id="UP000034196"/>
    </source>
</evidence>
<feature type="transmembrane region" description="Helical" evidence="6">
    <location>
        <begin position="256"/>
        <end position="273"/>
    </location>
</feature>
<evidence type="ECO:0000256" key="2">
    <source>
        <dbReference type="ARBA" id="ARBA00022475"/>
    </source>
</evidence>
<dbReference type="InterPro" id="IPR022791">
    <property type="entry name" value="L-PG_synthase/AglD"/>
</dbReference>
<evidence type="ECO:0000256" key="4">
    <source>
        <dbReference type="ARBA" id="ARBA00022989"/>
    </source>
</evidence>
<evidence type="ECO:0008006" key="9">
    <source>
        <dbReference type="Google" id="ProtNLM"/>
    </source>
</evidence>
<dbReference type="Pfam" id="PF03706">
    <property type="entry name" value="LPG_synthase_TM"/>
    <property type="match status" value="1"/>
</dbReference>
<dbReference type="RefSeq" id="WP_046592366.1">
    <property type="nucleotide sequence ID" value="NZ_LAVA02000082.1"/>
</dbReference>
<organism evidence="7 8">
    <name type="scientific">Streptomyces mangrovisoli</name>
    <dbReference type="NCBI Taxonomy" id="1428628"/>
    <lineage>
        <taxon>Bacteria</taxon>
        <taxon>Bacillati</taxon>
        <taxon>Actinomycetota</taxon>
        <taxon>Actinomycetes</taxon>
        <taxon>Kitasatosporales</taxon>
        <taxon>Streptomycetaceae</taxon>
        <taxon>Streptomyces</taxon>
    </lineage>
</organism>
<comment type="subcellular location">
    <subcellularLocation>
        <location evidence="1">Cell membrane</location>
        <topology evidence="1">Multi-pass membrane protein</topology>
    </subcellularLocation>
</comment>
<feature type="transmembrane region" description="Helical" evidence="6">
    <location>
        <begin position="176"/>
        <end position="197"/>
    </location>
</feature>
<evidence type="ECO:0000256" key="6">
    <source>
        <dbReference type="SAM" id="Phobius"/>
    </source>
</evidence>
<dbReference type="GO" id="GO:0005886">
    <property type="term" value="C:plasma membrane"/>
    <property type="evidence" value="ECO:0007669"/>
    <property type="project" value="UniProtKB-SubCell"/>
</dbReference>
<accession>A0A1J4NS44</accession>
<keyword evidence="5 6" id="KW-0472">Membrane</keyword>
<evidence type="ECO:0000256" key="1">
    <source>
        <dbReference type="ARBA" id="ARBA00004651"/>
    </source>
</evidence>
<dbReference type="PANTHER" id="PTHR39087">
    <property type="entry name" value="UPF0104 MEMBRANE PROTEIN MJ1595"/>
    <property type="match status" value="1"/>
</dbReference>
<dbReference type="EMBL" id="LAVA02000082">
    <property type="protein sequence ID" value="OIJ64412.1"/>
    <property type="molecule type" value="Genomic_DNA"/>
</dbReference>
<keyword evidence="4 6" id="KW-1133">Transmembrane helix</keyword>
<comment type="caution">
    <text evidence="7">The sequence shown here is derived from an EMBL/GenBank/DDBJ whole genome shotgun (WGS) entry which is preliminary data.</text>
</comment>
<feature type="transmembrane region" description="Helical" evidence="6">
    <location>
        <begin position="285"/>
        <end position="305"/>
    </location>
</feature>
<keyword evidence="8" id="KW-1185">Reference proteome</keyword>
<dbReference type="PANTHER" id="PTHR39087:SF2">
    <property type="entry name" value="UPF0104 MEMBRANE PROTEIN MJ1595"/>
    <property type="match status" value="1"/>
</dbReference>
<reference evidence="7" key="1">
    <citation type="submission" date="2016-10" db="EMBL/GenBank/DDBJ databases">
        <title>Genome sequence of Streptomyces mangrovisoli MUSC 149.</title>
        <authorList>
            <person name="Lee L.-H."/>
            <person name="Ser H.-L."/>
        </authorList>
    </citation>
    <scope>NUCLEOTIDE SEQUENCE [LARGE SCALE GENOMIC DNA]</scope>
    <source>
        <strain evidence="7">MUSC 149</strain>
    </source>
</reference>
<feature type="transmembrane region" description="Helical" evidence="6">
    <location>
        <begin position="27"/>
        <end position="44"/>
    </location>
</feature>
<evidence type="ECO:0000313" key="7">
    <source>
        <dbReference type="EMBL" id="OIJ64412.1"/>
    </source>
</evidence>
<gene>
    <name evidence="7" type="ORF">WN71_029020</name>
</gene>
<evidence type="ECO:0000256" key="5">
    <source>
        <dbReference type="ARBA" id="ARBA00023136"/>
    </source>
</evidence>
<keyword evidence="2" id="KW-1003">Cell membrane</keyword>
<dbReference type="AlphaFoldDB" id="A0A1J4NS44"/>
<protein>
    <recommendedName>
        <fullName evidence="9">TIGR00374 family protein</fullName>
    </recommendedName>
</protein>
<feature type="transmembrane region" description="Helical" evidence="6">
    <location>
        <begin position="311"/>
        <end position="328"/>
    </location>
</feature>
<dbReference type="STRING" id="1428628.WN71_029020"/>
<dbReference type="Proteomes" id="UP000034196">
    <property type="component" value="Unassembled WGS sequence"/>
</dbReference>
<keyword evidence="3 6" id="KW-0812">Transmembrane</keyword>
<proteinExistence type="predicted"/>
<feature type="transmembrane region" description="Helical" evidence="6">
    <location>
        <begin position="226"/>
        <end position="250"/>
    </location>
</feature>
<dbReference type="OrthoDB" id="3480455at2"/>
<feature type="transmembrane region" description="Helical" evidence="6">
    <location>
        <begin position="64"/>
        <end position="82"/>
    </location>
</feature>
<feature type="transmembrane region" description="Helical" evidence="6">
    <location>
        <begin position="147"/>
        <end position="164"/>
    </location>
</feature>
<name>A0A1J4NS44_9ACTN</name>
<evidence type="ECO:0000256" key="3">
    <source>
        <dbReference type="ARBA" id="ARBA00022692"/>
    </source>
</evidence>